<protein>
    <submittedName>
        <fullName evidence="2">SpoIIIAC/SpoIIIAD family protein</fullName>
    </submittedName>
</protein>
<keyword evidence="3" id="KW-1185">Reference proteome</keyword>
<keyword evidence="1" id="KW-0812">Transmembrane</keyword>
<reference evidence="2 3" key="1">
    <citation type="submission" date="2024-03" db="EMBL/GenBank/DDBJ databases">
        <title>Human intestinal bacterial collection.</title>
        <authorList>
            <person name="Pauvert C."/>
            <person name="Hitch T.C.A."/>
            <person name="Clavel T."/>
        </authorList>
    </citation>
    <scope>NUCLEOTIDE SEQUENCE [LARGE SCALE GENOMIC DNA]</scope>
    <source>
        <strain evidence="2 3">CLA-AP-H27</strain>
    </source>
</reference>
<evidence type="ECO:0000256" key="1">
    <source>
        <dbReference type="SAM" id="Phobius"/>
    </source>
</evidence>
<evidence type="ECO:0000313" key="2">
    <source>
        <dbReference type="EMBL" id="MEQ2561644.1"/>
    </source>
</evidence>
<dbReference type="Proteomes" id="UP001437460">
    <property type="component" value="Unassembled WGS sequence"/>
</dbReference>
<organism evidence="2 3">
    <name type="scientific">Ventrimonas faecis</name>
    <dbReference type="NCBI Taxonomy" id="3133170"/>
    <lineage>
        <taxon>Bacteria</taxon>
        <taxon>Bacillati</taxon>
        <taxon>Bacillota</taxon>
        <taxon>Clostridia</taxon>
        <taxon>Lachnospirales</taxon>
        <taxon>Lachnospiraceae</taxon>
        <taxon>Ventrimonas</taxon>
    </lineage>
</organism>
<comment type="caution">
    <text evidence="2">The sequence shown here is derived from an EMBL/GenBank/DDBJ whole genome shotgun (WGS) entry which is preliminary data.</text>
</comment>
<dbReference type="InterPro" id="IPR025664">
    <property type="entry name" value="Spore_III_AC/AD"/>
</dbReference>
<dbReference type="EMBL" id="JBBMFJ010000001">
    <property type="protein sequence ID" value="MEQ2561644.1"/>
    <property type="molecule type" value="Genomic_DNA"/>
</dbReference>
<proteinExistence type="predicted"/>
<sequence>MTVVTVGIIGIMTVLMAVQLKSLKGEYGLYLVLAAACVIFFYGTLRLKGILEGLQKIQNMIRINPVYLNTLLKMTGITYIAEFSSGICKDAGYGALGTQIEIFGKLSILAVSLPVILALLDTLQGLLA</sequence>
<name>A0ABV1HHM1_9FIRM</name>
<dbReference type="RefSeq" id="WP_177291917.1">
    <property type="nucleotide sequence ID" value="NZ_JBBMFJ010000001.1"/>
</dbReference>
<accession>A0ABV1HHM1</accession>
<keyword evidence="1" id="KW-0472">Membrane</keyword>
<dbReference type="Pfam" id="PF06686">
    <property type="entry name" value="SpoIIIAC"/>
    <property type="match status" value="1"/>
</dbReference>
<gene>
    <name evidence="2" type="ORF">WMO41_00370</name>
</gene>
<keyword evidence="1" id="KW-1133">Transmembrane helix</keyword>
<evidence type="ECO:0000313" key="3">
    <source>
        <dbReference type="Proteomes" id="UP001437460"/>
    </source>
</evidence>
<feature type="transmembrane region" description="Helical" evidence="1">
    <location>
        <begin position="27"/>
        <end position="45"/>
    </location>
</feature>